<evidence type="ECO:0000256" key="6">
    <source>
        <dbReference type="ARBA" id="ARBA00023136"/>
    </source>
</evidence>
<evidence type="ECO:0000313" key="11">
    <source>
        <dbReference type="Proteomes" id="UP000549394"/>
    </source>
</evidence>
<accession>A0A7I8VZM6</accession>
<reference evidence="10 11" key="1">
    <citation type="submission" date="2020-08" db="EMBL/GenBank/DDBJ databases">
        <authorList>
            <person name="Hejnol A."/>
        </authorList>
    </citation>
    <scope>NUCLEOTIDE SEQUENCE [LARGE SCALE GENOMIC DNA]</scope>
</reference>
<dbReference type="InterPro" id="IPR026612">
    <property type="entry name" value="STRA6-like"/>
</dbReference>
<feature type="transmembrane region" description="Helical" evidence="9">
    <location>
        <begin position="189"/>
        <end position="206"/>
    </location>
</feature>
<dbReference type="GO" id="GO:0034632">
    <property type="term" value="F:retinol transmembrane transporter activity"/>
    <property type="evidence" value="ECO:0007669"/>
    <property type="project" value="InterPro"/>
</dbReference>
<organism evidence="10 11">
    <name type="scientific">Dimorphilus gyrociliatus</name>
    <dbReference type="NCBI Taxonomy" id="2664684"/>
    <lineage>
        <taxon>Eukaryota</taxon>
        <taxon>Metazoa</taxon>
        <taxon>Spiralia</taxon>
        <taxon>Lophotrochozoa</taxon>
        <taxon>Annelida</taxon>
        <taxon>Polychaeta</taxon>
        <taxon>Polychaeta incertae sedis</taxon>
        <taxon>Dinophilidae</taxon>
        <taxon>Dimorphilus</taxon>
    </lineage>
</organism>
<feature type="transmembrane region" description="Helical" evidence="9">
    <location>
        <begin position="398"/>
        <end position="418"/>
    </location>
</feature>
<keyword evidence="3" id="KW-1003">Cell membrane</keyword>
<feature type="compositionally biased region" description="Basic and acidic residues" evidence="8">
    <location>
        <begin position="615"/>
        <end position="641"/>
    </location>
</feature>
<name>A0A7I8VZM6_9ANNE</name>
<feature type="transmembrane region" description="Helical" evidence="9">
    <location>
        <begin position="123"/>
        <end position="141"/>
    </location>
</feature>
<comment type="caution">
    <text evidence="10">The sequence shown here is derived from an EMBL/GenBank/DDBJ whole genome shotgun (WGS) entry which is preliminary data.</text>
</comment>
<dbReference type="GO" id="GO:0038023">
    <property type="term" value="F:signaling receptor activity"/>
    <property type="evidence" value="ECO:0007669"/>
    <property type="project" value="InterPro"/>
</dbReference>
<protein>
    <submittedName>
        <fullName evidence="10">DgyrCDS10178</fullName>
    </submittedName>
</protein>
<comment type="subcellular location">
    <subcellularLocation>
        <location evidence="1">Cell membrane</location>
        <topology evidence="1">Multi-pass membrane protein</topology>
    </subcellularLocation>
</comment>
<gene>
    <name evidence="10" type="ORF">DGYR_LOCUS9605</name>
</gene>
<evidence type="ECO:0000256" key="1">
    <source>
        <dbReference type="ARBA" id="ARBA00004651"/>
    </source>
</evidence>
<keyword evidence="2" id="KW-0813">Transport</keyword>
<evidence type="ECO:0000256" key="8">
    <source>
        <dbReference type="SAM" id="MobiDB-lite"/>
    </source>
</evidence>
<feature type="transmembrane region" description="Helical" evidence="9">
    <location>
        <begin position="491"/>
        <end position="515"/>
    </location>
</feature>
<evidence type="ECO:0000256" key="9">
    <source>
        <dbReference type="SAM" id="Phobius"/>
    </source>
</evidence>
<evidence type="ECO:0000313" key="10">
    <source>
        <dbReference type="EMBL" id="CAD5121691.1"/>
    </source>
</evidence>
<feature type="region of interest" description="Disordered" evidence="8">
    <location>
        <begin position="615"/>
        <end position="642"/>
    </location>
</feature>
<keyword evidence="6 9" id="KW-0472">Membrane</keyword>
<keyword evidence="11" id="KW-1185">Reference proteome</keyword>
<keyword evidence="4 9" id="KW-0812">Transmembrane</keyword>
<feature type="transmembrane region" description="Helical" evidence="9">
    <location>
        <begin position="455"/>
        <end position="479"/>
    </location>
</feature>
<dbReference type="GO" id="GO:0005886">
    <property type="term" value="C:plasma membrane"/>
    <property type="evidence" value="ECO:0007669"/>
    <property type="project" value="UniProtKB-SubCell"/>
</dbReference>
<sequence length="655" mass="75943">MDVAKNYCLDLIKENLTATNVAELADCLVKAYEKISTKNVTILDLFEDDDEDYAPVNGTNFSKCFEVKDTQKKTIVFSAPLAIVFLLIMSAWDRRRRCKLNCCCAWPGCLFPVNLLDDTKRRLYYVCAFVSMSYLLLDLFFGENFWEIGVEVRKDPKMKWINTFVKMLNVCLLCLAFYPMFVCVRLHKVIFANLVGIGNMFFWLVIRTRELYFCTPRGSGYYNIVHLTSLAGFIPLLLVMLWQIQLPFYQNVGNCDFCVPLIETNAYKYVRDLLKPEEVQEPVKNIIYKIKTKFKLENLDGFKFSTRLCSTLAVGVVGMFGIAIFFHRTIDPRFRFLHDVLEAVIDQVTEKDEINLDDLTELILYVVHGEKYRKLPKSILTEILAIVNTFRGCFLTGIYLSLMLHILFCIHMAIAYKIHIAKLYKGRKNFMGKSLPSPDSTVVSAFKYAGYQIAYLFWGFTLVMILITVVLSIVILLFIRPLLKGHVNWLIKILLSLWPSVLVSIILNILQLVLARLAFLQEKGRFFCYMLIDKLNSRDDRTVNGSIGDHPENAAPLAVDEEVQLKRNQIKFRWWKCYTLLNNPELVFDIKRKIHEEIRRKKREELLEKMKAEKELDKAKKKDIESEKNSRNDEKEPKKDTQIVVSTTVLVSSIA</sequence>
<dbReference type="PANTHER" id="PTHR21444">
    <property type="entry name" value="COILED-COIL DOMAIN-CONTAINING PROTEIN 180"/>
    <property type="match status" value="1"/>
</dbReference>
<dbReference type="AlphaFoldDB" id="A0A7I8VZM6"/>
<evidence type="ECO:0000256" key="7">
    <source>
        <dbReference type="ARBA" id="ARBA00023170"/>
    </source>
</evidence>
<evidence type="ECO:0000256" key="2">
    <source>
        <dbReference type="ARBA" id="ARBA00022448"/>
    </source>
</evidence>
<keyword evidence="5 9" id="KW-1133">Transmembrane helix</keyword>
<keyword evidence="7" id="KW-0675">Receptor</keyword>
<evidence type="ECO:0000256" key="5">
    <source>
        <dbReference type="ARBA" id="ARBA00022989"/>
    </source>
</evidence>
<evidence type="ECO:0000256" key="3">
    <source>
        <dbReference type="ARBA" id="ARBA00022475"/>
    </source>
</evidence>
<dbReference type="PANTHER" id="PTHR21444:SF15">
    <property type="entry name" value="RECEPTOR FOR RETINOL UPTAKE STRA6"/>
    <property type="match status" value="1"/>
</dbReference>
<dbReference type="OrthoDB" id="2376984at2759"/>
<evidence type="ECO:0000256" key="4">
    <source>
        <dbReference type="ARBA" id="ARBA00022692"/>
    </source>
</evidence>
<dbReference type="GO" id="GO:0071939">
    <property type="term" value="P:vitamin A import into cell"/>
    <property type="evidence" value="ECO:0007669"/>
    <property type="project" value="TreeGrafter"/>
</dbReference>
<feature type="transmembrane region" description="Helical" evidence="9">
    <location>
        <begin position="75"/>
        <end position="92"/>
    </location>
</feature>
<proteinExistence type="predicted"/>
<feature type="transmembrane region" description="Helical" evidence="9">
    <location>
        <begin position="161"/>
        <end position="182"/>
    </location>
</feature>
<dbReference type="Pfam" id="PF14752">
    <property type="entry name" value="RBP_receptor"/>
    <property type="match status" value="1"/>
</dbReference>
<dbReference type="EMBL" id="CAJFCJ010000014">
    <property type="protein sequence ID" value="CAD5121691.1"/>
    <property type="molecule type" value="Genomic_DNA"/>
</dbReference>
<feature type="transmembrane region" description="Helical" evidence="9">
    <location>
        <begin position="308"/>
        <end position="327"/>
    </location>
</feature>
<dbReference type="Proteomes" id="UP000549394">
    <property type="component" value="Unassembled WGS sequence"/>
</dbReference>
<feature type="transmembrane region" description="Helical" evidence="9">
    <location>
        <begin position="221"/>
        <end position="242"/>
    </location>
</feature>